<reference evidence="3 4" key="1">
    <citation type="submission" date="2021-06" db="EMBL/GenBank/DDBJ databases">
        <title>Chromosome-level genome assembly of the red-tail catfish (Hemibagrus wyckioides).</title>
        <authorList>
            <person name="Shao F."/>
        </authorList>
    </citation>
    <scope>NUCLEOTIDE SEQUENCE [LARGE SCALE GENOMIC DNA]</scope>
    <source>
        <strain evidence="3">EC202008001</strain>
        <tissue evidence="3">Blood</tissue>
    </source>
</reference>
<evidence type="ECO:0000313" key="3">
    <source>
        <dbReference type="EMBL" id="KAG7317991.1"/>
    </source>
</evidence>
<keyword evidence="4" id="KW-1185">Reference proteome</keyword>
<dbReference type="SUPFAM" id="SSF46966">
    <property type="entry name" value="Spectrin repeat"/>
    <property type="match status" value="1"/>
</dbReference>
<dbReference type="OrthoDB" id="8549910at2759"/>
<dbReference type="InterPro" id="IPR039051">
    <property type="entry name" value="SE-CTX-like"/>
</dbReference>
<evidence type="ECO:0000256" key="2">
    <source>
        <dbReference type="SAM" id="Phobius"/>
    </source>
</evidence>
<organism evidence="3 4">
    <name type="scientific">Hemibagrus wyckioides</name>
    <dbReference type="NCBI Taxonomy" id="337641"/>
    <lineage>
        <taxon>Eukaryota</taxon>
        <taxon>Metazoa</taxon>
        <taxon>Chordata</taxon>
        <taxon>Craniata</taxon>
        <taxon>Vertebrata</taxon>
        <taxon>Euteleostomi</taxon>
        <taxon>Actinopterygii</taxon>
        <taxon>Neopterygii</taxon>
        <taxon>Teleostei</taxon>
        <taxon>Ostariophysi</taxon>
        <taxon>Siluriformes</taxon>
        <taxon>Bagridae</taxon>
        <taxon>Hemibagrus</taxon>
    </lineage>
</organism>
<dbReference type="PANTHER" id="PTHR40472:SF10">
    <property type="entry name" value="RAPUNZEL 5"/>
    <property type="match status" value="1"/>
</dbReference>
<dbReference type="PANTHER" id="PTHR40472">
    <property type="entry name" value="RICIN B-TYPE LECTIN DOMAIN-CONTAINING PROTEIN"/>
    <property type="match status" value="1"/>
</dbReference>
<feature type="coiled-coil region" evidence="1">
    <location>
        <begin position="460"/>
        <end position="494"/>
    </location>
</feature>
<keyword evidence="2" id="KW-1133">Transmembrane helix</keyword>
<keyword evidence="1" id="KW-0175">Coiled coil</keyword>
<proteinExistence type="predicted"/>
<keyword evidence="2" id="KW-0472">Membrane</keyword>
<comment type="caution">
    <text evidence="3">The sequence shown here is derived from an EMBL/GenBank/DDBJ whole genome shotgun (WGS) entry which is preliminary data.</text>
</comment>
<protein>
    <recommendedName>
        <fullName evidence="5">Rapunzel</fullName>
    </recommendedName>
</protein>
<dbReference type="Proteomes" id="UP000824219">
    <property type="component" value="Linkage Group LG23"/>
</dbReference>
<name>A0A9D3SB24_9TELE</name>
<dbReference type="EMBL" id="JAHKSW010000023">
    <property type="protein sequence ID" value="KAG7317991.1"/>
    <property type="molecule type" value="Genomic_DNA"/>
</dbReference>
<dbReference type="AlphaFoldDB" id="A0A9D3SB24"/>
<sequence length="792" mass="92064">MDDIEISEDRDKLKRGLVKALQCVATISSAAAVVNPIFGVAGSLIRIIIHHVDDEEIQKLRGEFVSVNRALDEISRQNQSTLLQIKKETLDGQYSQVENNLRNQFRKFMEVVKARPEHVERKRDDFEESYANDLGDQNLHTLYDGVMGKPKLFSQPILDVYMTYSKGERSVMERLCTHITYLFCVGLIALMGYAAIIGDDEEGLREEWAMKMEEVQEKMQEDHLYHKPCCEKFNKLEKEFQQIDDKLESISVQNKQLLDQILIQEINTNYGQLEQNIETQYKAFKNMVDRIRKNPDNEMVYKEDFKDIYRKQGSFQILLMYYNSVMEKQGPFERPLLKYYLEQSERNKKFMEAKCAHLTNLFYIGLIALMAYYVVTGDDEEEFKKEWGQKIKNLFHHLTSNMTDVAEWLMENREKIENGVEILGQGCKILAATVGQFNPILEAVFNVSAELLSNPEGKEAKYLAKQFDKVNQNLENVQSEIKKTELAMQRSLLNIQNFKFNANIICQYEKFKYIFTAKPEFKKLKKEEFLIHFEQYERDKNLDCLYDAIVKENLESGQTMLDTIVATEERSRRAVEEFCASLKKVLVVGIISLMGYAALKEGTVEEELAKKWLARMEEVETRMKAAVGECVNNFSEQAKIDIDEKVKEKQSSDDPDPQFILDALVEKYYWVSWSVRVFKDDETKFGKFLFGKQHHVNGGSDNYFEYFCNDNIRIVVSFTADPKPLNKNQIKDQIENEKGGVEAVAESLSKSFPNCFVHTISRSKKVEEANNFNPDDFYYISHKNAHICIHSE</sequence>
<gene>
    <name evidence="3" type="ORF">KOW79_019026</name>
</gene>
<evidence type="ECO:0000313" key="4">
    <source>
        <dbReference type="Proteomes" id="UP000824219"/>
    </source>
</evidence>
<feature type="transmembrane region" description="Helical" evidence="2">
    <location>
        <begin position="179"/>
        <end position="198"/>
    </location>
</feature>
<evidence type="ECO:0000256" key="1">
    <source>
        <dbReference type="SAM" id="Coils"/>
    </source>
</evidence>
<evidence type="ECO:0008006" key="5">
    <source>
        <dbReference type="Google" id="ProtNLM"/>
    </source>
</evidence>
<accession>A0A9D3SB24</accession>
<keyword evidence="2" id="KW-0812">Transmembrane</keyword>